<keyword evidence="5" id="KW-0547">Nucleotide-binding</keyword>
<dbReference type="SMART" id="SM00212">
    <property type="entry name" value="UBCc"/>
    <property type="match status" value="1"/>
</dbReference>
<feature type="compositionally biased region" description="Low complexity" evidence="9">
    <location>
        <begin position="79"/>
        <end position="89"/>
    </location>
</feature>
<dbReference type="InterPro" id="IPR016135">
    <property type="entry name" value="UBQ-conjugating_enzyme/RWD"/>
</dbReference>
<feature type="region of interest" description="Disordered" evidence="9">
    <location>
        <begin position="324"/>
        <end position="373"/>
    </location>
</feature>
<evidence type="ECO:0000259" key="10">
    <source>
        <dbReference type="PROSITE" id="PS50127"/>
    </source>
</evidence>
<dbReference type="CDD" id="cd23792">
    <property type="entry name" value="UBCc_UBE2D"/>
    <property type="match status" value="1"/>
</dbReference>
<feature type="compositionally biased region" description="Low complexity" evidence="9">
    <location>
        <begin position="184"/>
        <end position="194"/>
    </location>
</feature>
<dbReference type="EC" id="2.3.2.23" evidence="3"/>
<gene>
    <name evidence="11" type="ORF">D4764_09G0005350</name>
</gene>
<evidence type="ECO:0000256" key="4">
    <source>
        <dbReference type="ARBA" id="ARBA00022679"/>
    </source>
</evidence>
<dbReference type="GO" id="GO:0061631">
    <property type="term" value="F:ubiquitin conjugating enzyme activity"/>
    <property type="evidence" value="ECO:0007669"/>
    <property type="project" value="UniProtKB-EC"/>
</dbReference>
<protein>
    <recommendedName>
        <fullName evidence="3">E2 ubiquitin-conjugating enzyme</fullName>
        <ecNumber evidence="3">2.3.2.23</ecNumber>
    </recommendedName>
</protein>
<dbReference type="EMBL" id="RHFK02000022">
    <property type="protein sequence ID" value="TWW55486.1"/>
    <property type="molecule type" value="Genomic_DNA"/>
</dbReference>
<evidence type="ECO:0000256" key="9">
    <source>
        <dbReference type="SAM" id="MobiDB-lite"/>
    </source>
</evidence>
<dbReference type="SUPFAM" id="SSF54495">
    <property type="entry name" value="UBC-like"/>
    <property type="match status" value="1"/>
</dbReference>
<dbReference type="FunFam" id="3.10.110.10:FF:000101">
    <property type="entry name" value="Ubiquitin-conjugating enzyme E2 D2"/>
    <property type="match status" value="1"/>
</dbReference>
<feature type="compositionally biased region" description="Basic and acidic residues" evidence="9">
    <location>
        <begin position="342"/>
        <end position="352"/>
    </location>
</feature>
<feature type="compositionally biased region" description="Basic and acidic residues" evidence="9">
    <location>
        <begin position="205"/>
        <end position="218"/>
    </location>
</feature>
<dbReference type="PROSITE" id="PS50127">
    <property type="entry name" value="UBC_2"/>
    <property type="match status" value="1"/>
</dbReference>
<evidence type="ECO:0000256" key="5">
    <source>
        <dbReference type="ARBA" id="ARBA00022741"/>
    </source>
</evidence>
<comment type="pathway">
    <text evidence="2">Protein modification; protein ubiquitination.</text>
</comment>
<feature type="active site" description="Glycyl thioester intermediate" evidence="8">
    <location>
        <position position="530"/>
    </location>
</feature>
<name>A0A5C6MJZ4_9TELE</name>
<evidence type="ECO:0000313" key="12">
    <source>
        <dbReference type="Proteomes" id="UP000324091"/>
    </source>
</evidence>
<accession>A0A5C6MJZ4</accession>
<keyword evidence="12" id="KW-1185">Reference proteome</keyword>
<comment type="catalytic activity">
    <reaction evidence="1">
        <text>S-ubiquitinyl-[E1 ubiquitin-activating enzyme]-L-cysteine + [E2 ubiquitin-conjugating enzyme]-L-cysteine = [E1 ubiquitin-activating enzyme]-L-cysteine + S-ubiquitinyl-[E2 ubiquitin-conjugating enzyme]-L-cysteine.</text>
        <dbReference type="EC" id="2.3.2.23"/>
    </reaction>
</comment>
<dbReference type="PROSITE" id="PS00183">
    <property type="entry name" value="UBC_1"/>
    <property type="match status" value="1"/>
</dbReference>
<evidence type="ECO:0000256" key="7">
    <source>
        <dbReference type="ARBA" id="ARBA00022840"/>
    </source>
</evidence>
<evidence type="ECO:0000256" key="1">
    <source>
        <dbReference type="ARBA" id="ARBA00000485"/>
    </source>
</evidence>
<feature type="compositionally biased region" description="Low complexity" evidence="9">
    <location>
        <begin position="113"/>
        <end position="130"/>
    </location>
</feature>
<keyword evidence="7" id="KW-0067">ATP-binding</keyword>
<feature type="domain" description="UBC core" evidence="10">
    <location>
        <begin position="439"/>
        <end position="594"/>
    </location>
</feature>
<dbReference type="Proteomes" id="UP000324091">
    <property type="component" value="Chromosome 9"/>
</dbReference>
<feature type="compositionally biased region" description="Basic and acidic residues" evidence="9">
    <location>
        <begin position="96"/>
        <end position="110"/>
    </location>
</feature>
<evidence type="ECO:0000256" key="3">
    <source>
        <dbReference type="ARBA" id="ARBA00012486"/>
    </source>
</evidence>
<comment type="caution">
    <text evidence="11">The sequence shown here is derived from an EMBL/GenBank/DDBJ whole genome shotgun (WGS) entry which is preliminary data.</text>
</comment>
<feature type="region of interest" description="Disordered" evidence="9">
    <location>
        <begin position="161"/>
        <end position="300"/>
    </location>
</feature>
<evidence type="ECO:0000256" key="6">
    <source>
        <dbReference type="ARBA" id="ARBA00022786"/>
    </source>
</evidence>
<dbReference type="InterPro" id="IPR000608">
    <property type="entry name" value="UBC"/>
</dbReference>
<keyword evidence="4" id="KW-0808">Transferase</keyword>
<dbReference type="PANTHER" id="PTHR24068">
    <property type="entry name" value="UBIQUITIN-CONJUGATING ENZYME E2"/>
    <property type="match status" value="1"/>
</dbReference>
<feature type="region of interest" description="Disordered" evidence="9">
    <location>
        <begin position="41"/>
        <end position="138"/>
    </location>
</feature>
<dbReference type="GO" id="GO:0005524">
    <property type="term" value="F:ATP binding"/>
    <property type="evidence" value="ECO:0007669"/>
    <property type="project" value="UniProtKB-KW"/>
</dbReference>
<keyword evidence="6" id="KW-0833">Ubl conjugation pathway</keyword>
<proteinExistence type="predicted"/>
<evidence type="ECO:0000313" key="11">
    <source>
        <dbReference type="EMBL" id="TWW55486.1"/>
    </source>
</evidence>
<reference evidence="11 12" key="1">
    <citation type="submission" date="2019-04" db="EMBL/GenBank/DDBJ databases">
        <title>Chromosome genome assembly for Takifugu flavidus.</title>
        <authorList>
            <person name="Xiao S."/>
        </authorList>
    </citation>
    <scope>NUCLEOTIDE SEQUENCE [LARGE SCALE GENOMIC DNA]</scope>
    <source>
        <strain evidence="11">HTHZ2018</strain>
        <tissue evidence="11">Muscle</tissue>
    </source>
</reference>
<dbReference type="Gene3D" id="3.10.110.10">
    <property type="entry name" value="Ubiquitin Conjugating Enzyme"/>
    <property type="match status" value="1"/>
</dbReference>
<dbReference type="Pfam" id="PF00179">
    <property type="entry name" value="UQ_con"/>
    <property type="match status" value="1"/>
</dbReference>
<dbReference type="AlphaFoldDB" id="A0A5C6MJZ4"/>
<dbReference type="InterPro" id="IPR023313">
    <property type="entry name" value="UBQ-conjugating_AS"/>
</dbReference>
<sequence>MPVGSGSSFMVRAPRGRLSWMENIKVLLELCLHQKGLIPPRVAPPKAQGPPGLRCKQEESGRVGRGGGAPQSELAPQVSSPGPESSSGSLWAPAGRLKEGGERSAERGGDLRGAAGQSAGIQSAEQQRAGIRGRRAAADHTTNKVFRVLGPNLAHNHDVRAVRKRSDEGEEEVKEQGWRGGGTSSCSSRCCGTERTSRVGTLLKEPGRNSKLRLDHRSRPGIYLTEQNPQQPSKTSWKFLQEPGEEPPGSRTKKNLREGARASVSRPGVQSGAGPRPPGTGSADPLGHSEHSSGPGWKSDQKVEKVLLLRPRAGDLPSDLWAQKAGPLVRAPPGGRSTTVSKESDDTDRRVLDPGPWTLDPGPRTPDPGPRTLDPGPWTLDPGPWTLLVAHRHNKAEDTLSPSSDIITQQHANIMNCFFPPGDRSPFLSPGSAGTHRTMALKRISKELTDLSRDPPAQCSAGPVGEDMFHWQATIMGPTFCVLLQPDSPYQGGVFFLTIHFPTDYPFKPPKVAFTTRIYHPNINSNGSICLDILRSQWSPALTISKVLLSICSLLCDPNPDDPLVPEIARIYKTDLVRLNAASSHQEAPPSWGTLPLLGELFLSWGNSSSPGGLFLSWGNSSSPGGTLPLLAVVFWPQGPSWAPPTPKTTPNVLCWPHDANTSPPEPSTDCTLLWYNKTAQDWTQKYAM</sequence>
<evidence type="ECO:0000256" key="8">
    <source>
        <dbReference type="PROSITE-ProRule" id="PRU10133"/>
    </source>
</evidence>
<feature type="compositionally biased region" description="Polar residues" evidence="9">
    <location>
        <begin position="225"/>
        <end position="238"/>
    </location>
</feature>
<organism evidence="11 12">
    <name type="scientific">Takifugu flavidus</name>
    <name type="common">sansaifugu</name>
    <dbReference type="NCBI Taxonomy" id="433684"/>
    <lineage>
        <taxon>Eukaryota</taxon>
        <taxon>Metazoa</taxon>
        <taxon>Chordata</taxon>
        <taxon>Craniata</taxon>
        <taxon>Vertebrata</taxon>
        <taxon>Euteleostomi</taxon>
        <taxon>Actinopterygii</taxon>
        <taxon>Neopterygii</taxon>
        <taxon>Teleostei</taxon>
        <taxon>Neoteleostei</taxon>
        <taxon>Acanthomorphata</taxon>
        <taxon>Eupercaria</taxon>
        <taxon>Tetraodontiformes</taxon>
        <taxon>Tetradontoidea</taxon>
        <taxon>Tetraodontidae</taxon>
        <taxon>Takifugu</taxon>
    </lineage>
</organism>
<evidence type="ECO:0000256" key="2">
    <source>
        <dbReference type="ARBA" id="ARBA00004906"/>
    </source>
</evidence>